<dbReference type="PROSITE" id="PS50048">
    <property type="entry name" value="ZN2_CY6_FUNGAL_2"/>
    <property type="match status" value="1"/>
</dbReference>
<evidence type="ECO:0000256" key="1">
    <source>
        <dbReference type="ARBA" id="ARBA00004123"/>
    </source>
</evidence>
<dbReference type="SMART" id="SM00066">
    <property type="entry name" value="GAL4"/>
    <property type="match status" value="1"/>
</dbReference>
<comment type="subcellular location">
    <subcellularLocation>
        <location evidence="1">Nucleus</location>
    </subcellularLocation>
</comment>
<dbReference type="InterPro" id="IPR050613">
    <property type="entry name" value="Sec_Metabolite_Reg"/>
</dbReference>
<dbReference type="GO" id="GO:0008270">
    <property type="term" value="F:zinc ion binding"/>
    <property type="evidence" value="ECO:0007669"/>
    <property type="project" value="InterPro"/>
</dbReference>
<dbReference type="GO" id="GO:0003677">
    <property type="term" value="F:DNA binding"/>
    <property type="evidence" value="ECO:0007669"/>
    <property type="project" value="InterPro"/>
</dbReference>
<protein>
    <recommendedName>
        <fullName evidence="5">Zn(2)-C6 fungal-type domain-containing protein</fullName>
    </recommendedName>
</protein>
<accession>A0A7D8YPN2</accession>
<dbReference type="CDD" id="cd00067">
    <property type="entry name" value="GAL4"/>
    <property type="match status" value="1"/>
</dbReference>
<dbReference type="OrthoDB" id="4898680at2759"/>
<keyword evidence="2" id="KW-0479">Metal-binding</keyword>
<feature type="domain" description="Zn(2)-C6 fungal-type" evidence="5">
    <location>
        <begin position="24"/>
        <end position="58"/>
    </location>
</feature>
<feature type="region of interest" description="Disordered" evidence="4">
    <location>
        <begin position="66"/>
        <end position="99"/>
    </location>
</feature>
<keyword evidence="3" id="KW-0539">Nucleus</keyword>
<dbReference type="Gene3D" id="4.10.240.10">
    <property type="entry name" value="Zn(2)-C6 fungal-type DNA-binding domain"/>
    <property type="match status" value="1"/>
</dbReference>
<evidence type="ECO:0000256" key="3">
    <source>
        <dbReference type="ARBA" id="ARBA00023242"/>
    </source>
</evidence>
<keyword evidence="7" id="KW-1185">Reference proteome</keyword>
<dbReference type="InterPro" id="IPR001138">
    <property type="entry name" value="Zn2Cys6_DnaBD"/>
</dbReference>
<dbReference type="PANTHER" id="PTHR31001">
    <property type="entry name" value="UNCHARACTERIZED TRANSCRIPTIONAL REGULATORY PROTEIN"/>
    <property type="match status" value="1"/>
</dbReference>
<dbReference type="CDD" id="cd12148">
    <property type="entry name" value="fungal_TF_MHR"/>
    <property type="match status" value="1"/>
</dbReference>
<evidence type="ECO:0000313" key="6">
    <source>
        <dbReference type="EMBL" id="TVY57044.1"/>
    </source>
</evidence>
<feature type="compositionally biased region" description="Polar residues" evidence="4">
    <location>
        <begin position="1"/>
        <end position="14"/>
    </location>
</feature>
<gene>
    <name evidence="6" type="ORF">LCER1_G003451</name>
</gene>
<dbReference type="GO" id="GO:0000981">
    <property type="term" value="F:DNA-binding transcription factor activity, RNA polymerase II-specific"/>
    <property type="evidence" value="ECO:0007669"/>
    <property type="project" value="InterPro"/>
</dbReference>
<evidence type="ECO:0000256" key="2">
    <source>
        <dbReference type="ARBA" id="ARBA00022723"/>
    </source>
</evidence>
<dbReference type="SMART" id="SM00906">
    <property type="entry name" value="Fungal_trans"/>
    <property type="match status" value="1"/>
</dbReference>
<comment type="caution">
    <text evidence="6">The sequence shown here is derived from an EMBL/GenBank/DDBJ whole genome shotgun (WGS) entry which is preliminary data.</text>
</comment>
<evidence type="ECO:0000313" key="7">
    <source>
        <dbReference type="Proteomes" id="UP000481288"/>
    </source>
</evidence>
<dbReference type="GO" id="GO:0005634">
    <property type="term" value="C:nucleus"/>
    <property type="evidence" value="ECO:0007669"/>
    <property type="project" value="UniProtKB-SubCell"/>
</dbReference>
<sequence length="692" mass="78215">MPQSRSTSNTNGTLTRRRNGLQPACEPCRKAKVRCNHASTESVCSRCRKRQTPEICIFLDAPMAGQSSRAPTKAKPWAQPHTSSPRVGAPFPGISTPLNDYASPSERGYSRSGFFGSTSFSATIHEATNALKDIQFDFDDDVETPGIDCKMGASVLKQLPSLPLCEKLLGLYETNSGEVGFPQAIIRNMFQTLRNSYPNIWDERPEAKDLLATAKSITKNTHVPLSTADAADEWKTLFAEKVRWEAVGILFCAFTYGILSLGHKDILFSVESELKMDRKKYLLVMKGCIESCVSICRKGPSAVSTLLCHLLYKNLLLETVIHGDSSISVWRLHHDLVAMSTALGLHCYQGTPEVTIHSEMTKKLSVNCFWSDKEIAMFTGRPPALSRRYHSCPLPLDISDEALMAGGDALQMEIDGLDEHGWNTKGMMHNATISRMMTLAAMIQDEIMELFFGNQELFSMDRVSALKKNAYEIYTHVPGVLNVTKESLVDMESDFHMWRFLFGRLDYLRIHFLLERLSHERGHEGKQRLLEVAREITDLTVFVWLQRDRSAGRHYDYDYIIMCYGMPSTGILCASLLKQTQQPHSIPATERLPTAEVVQILSLMISFLEWVKPSALGNYKLCERMAKVIRRVLDQVFEPPPKQETLRENETAWPADETLTWTGMVDEMNDWDWLNSIDWSRGPYMEFSSMAV</sequence>
<reference evidence="6 7" key="1">
    <citation type="submission" date="2018-05" db="EMBL/GenBank/DDBJ databases">
        <title>Whole genome sequencing for identification of molecular markers to develop diagnostic detection tools for the regulated plant pathogen Lachnellula willkommii.</title>
        <authorList>
            <person name="Giroux E."/>
            <person name="Bilodeau G."/>
        </authorList>
    </citation>
    <scope>NUCLEOTIDE SEQUENCE [LARGE SCALE GENOMIC DNA]</scope>
    <source>
        <strain evidence="6 7">CBS 625.97</strain>
    </source>
</reference>
<dbReference type="GO" id="GO:0006351">
    <property type="term" value="P:DNA-templated transcription"/>
    <property type="evidence" value="ECO:0007669"/>
    <property type="project" value="InterPro"/>
</dbReference>
<organism evidence="6 7">
    <name type="scientific">Lachnellula cervina</name>
    <dbReference type="NCBI Taxonomy" id="1316786"/>
    <lineage>
        <taxon>Eukaryota</taxon>
        <taxon>Fungi</taxon>
        <taxon>Dikarya</taxon>
        <taxon>Ascomycota</taxon>
        <taxon>Pezizomycotina</taxon>
        <taxon>Leotiomycetes</taxon>
        <taxon>Helotiales</taxon>
        <taxon>Lachnaceae</taxon>
        <taxon>Lachnellula</taxon>
    </lineage>
</organism>
<name>A0A7D8YPN2_9HELO</name>
<dbReference type="InterPro" id="IPR036864">
    <property type="entry name" value="Zn2-C6_fun-type_DNA-bd_sf"/>
</dbReference>
<dbReference type="SUPFAM" id="SSF57701">
    <property type="entry name" value="Zn2/Cys6 DNA-binding domain"/>
    <property type="match status" value="1"/>
</dbReference>
<dbReference type="Pfam" id="PF04082">
    <property type="entry name" value="Fungal_trans"/>
    <property type="match status" value="1"/>
</dbReference>
<feature type="region of interest" description="Disordered" evidence="4">
    <location>
        <begin position="1"/>
        <end position="20"/>
    </location>
</feature>
<dbReference type="Proteomes" id="UP000481288">
    <property type="component" value="Unassembled WGS sequence"/>
</dbReference>
<dbReference type="EMBL" id="QGMG01000117">
    <property type="protein sequence ID" value="TVY57044.1"/>
    <property type="molecule type" value="Genomic_DNA"/>
</dbReference>
<dbReference type="AlphaFoldDB" id="A0A7D8YPN2"/>
<dbReference type="InterPro" id="IPR007219">
    <property type="entry name" value="XnlR_reg_dom"/>
</dbReference>
<dbReference type="PROSITE" id="PS00463">
    <property type="entry name" value="ZN2_CY6_FUNGAL_1"/>
    <property type="match status" value="1"/>
</dbReference>
<evidence type="ECO:0000256" key="4">
    <source>
        <dbReference type="SAM" id="MobiDB-lite"/>
    </source>
</evidence>
<evidence type="ECO:0000259" key="5">
    <source>
        <dbReference type="PROSITE" id="PS50048"/>
    </source>
</evidence>
<dbReference type="PANTHER" id="PTHR31001:SF40">
    <property type="entry name" value="ZN(II)2CYS6 TRANSCRIPTION FACTOR (EUROFUNG)"/>
    <property type="match status" value="1"/>
</dbReference>
<proteinExistence type="predicted"/>